<dbReference type="GO" id="GO:0140114">
    <property type="term" value="P:cellular detoxification of fluoride"/>
    <property type="evidence" value="ECO:0007669"/>
    <property type="project" value="UniProtKB-UniRule"/>
</dbReference>
<evidence type="ECO:0000313" key="11">
    <source>
        <dbReference type="EMBL" id="ACB49548.1"/>
    </source>
</evidence>
<keyword evidence="6 10" id="KW-0407">Ion channel</keyword>
<feature type="transmembrane region" description="Helical" evidence="10">
    <location>
        <begin position="66"/>
        <end position="88"/>
    </location>
</feature>
<feature type="transmembrane region" description="Helical" evidence="10">
    <location>
        <begin position="100"/>
        <end position="124"/>
    </location>
</feature>
<comment type="similarity">
    <text evidence="7 10">Belongs to the fluoride channel Fluc/FEX (TC 1.A.43) family.</text>
</comment>
<proteinExistence type="inferred from homology"/>
<comment type="catalytic activity">
    <reaction evidence="8">
        <text>fluoride(in) = fluoride(out)</text>
        <dbReference type="Rhea" id="RHEA:76159"/>
        <dbReference type="ChEBI" id="CHEBI:17051"/>
    </reaction>
    <physiologicalReaction direction="left-to-right" evidence="8">
        <dbReference type="Rhea" id="RHEA:76160"/>
    </physiologicalReaction>
</comment>
<dbReference type="Pfam" id="PF02537">
    <property type="entry name" value="CRCB"/>
    <property type="match status" value="1"/>
</dbReference>
<protein>
    <recommendedName>
        <fullName evidence="10">Fluoride-specific ion channel FluC</fullName>
    </recommendedName>
</protein>
<keyword evidence="12" id="KW-1185">Reference proteome</keyword>
<evidence type="ECO:0000313" key="12">
    <source>
        <dbReference type="Proteomes" id="UP000001203"/>
    </source>
</evidence>
<keyword evidence="10" id="KW-0406">Ion transport</keyword>
<evidence type="ECO:0000256" key="6">
    <source>
        <dbReference type="ARBA" id="ARBA00023303"/>
    </source>
</evidence>
<dbReference type="GO" id="GO:0062054">
    <property type="term" value="F:fluoride channel activity"/>
    <property type="evidence" value="ECO:0007669"/>
    <property type="project" value="UniProtKB-UniRule"/>
</dbReference>
<accession>B1X047</accession>
<keyword evidence="10" id="KW-0813">Transport</keyword>
<evidence type="ECO:0000256" key="5">
    <source>
        <dbReference type="ARBA" id="ARBA00023136"/>
    </source>
</evidence>
<keyword evidence="2 10" id="KW-1003">Cell membrane</keyword>
<evidence type="ECO:0000256" key="8">
    <source>
        <dbReference type="ARBA" id="ARBA00035585"/>
    </source>
</evidence>
<sequence>MGMEFLSWLIVFLGGGLGSCGRYLISLLINEQIDTMFPWGTLTVNLIGCLVIGIIIGLIERYPIHPYWGLLLVTGFCGGFTTFSSFSLENNLLLRNQEYFLLFVYTLMSLLWGFAGTFIGLIVVKRI</sequence>
<dbReference type="STRING" id="43989.cce_0197"/>
<organism evidence="11 12">
    <name type="scientific">Crocosphaera subtropica (strain ATCC 51142 / BH68)</name>
    <name type="common">Cyanothece sp. (strain ATCC 51142)</name>
    <dbReference type="NCBI Taxonomy" id="43989"/>
    <lineage>
        <taxon>Bacteria</taxon>
        <taxon>Bacillati</taxon>
        <taxon>Cyanobacteriota</taxon>
        <taxon>Cyanophyceae</taxon>
        <taxon>Oscillatoriophycideae</taxon>
        <taxon>Chroococcales</taxon>
        <taxon>Aphanothecaceae</taxon>
        <taxon>Crocosphaera</taxon>
        <taxon>Crocosphaera subtropica</taxon>
    </lineage>
</organism>
<feature type="transmembrane region" description="Helical" evidence="10">
    <location>
        <begin position="36"/>
        <end position="59"/>
    </location>
</feature>
<comment type="activity regulation">
    <text evidence="10">Na(+) is not transported, but it plays an essential structural role and its presence is essential for fluoride channel function.</text>
</comment>
<evidence type="ECO:0000256" key="4">
    <source>
        <dbReference type="ARBA" id="ARBA00022989"/>
    </source>
</evidence>
<dbReference type="PANTHER" id="PTHR28259:SF1">
    <property type="entry name" value="FLUORIDE EXPORT PROTEIN 1-RELATED"/>
    <property type="match status" value="1"/>
</dbReference>
<dbReference type="eggNOG" id="COG0239">
    <property type="taxonomic scope" value="Bacteria"/>
</dbReference>
<dbReference type="KEGG" id="cyt:cce_0197"/>
<comment type="subcellular location">
    <subcellularLocation>
        <location evidence="10">Cell inner membrane</location>
        <topology evidence="10">Multi-pass membrane protein</topology>
    </subcellularLocation>
    <subcellularLocation>
        <location evidence="1">Cell membrane</location>
        <topology evidence="1">Multi-pass membrane protein</topology>
    </subcellularLocation>
</comment>
<gene>
    <name evidence="10" type="primary">fluC</name>
    <name evidence="10" type="synonym">crcB</name>
    <name evidence="11" type="ordered locus">cce_0197</name>
</gene>
<dbReference type="HOGENOM" id="CLU_114342_2_3_3"/>
<evidence type="ECO:0000256" key="1">
    <source>
        <dbReference type="ARBA" id="ARBA00004651"/>
    </source>
</evidence>
<keyword evidence="5 10" id="KW-0472">Membrane</keyword>
<evidence type="ECO:0000256" key="10">
    <source>
        <dbReference type="HAMAP-Rule" id="MF_00454"/>
    </source>
</evidence>
<keyword evidence="3 10" id="KW-0812">Transmembrane</keyword>
<evidence type="ECO:0000256" key="9">
    <source>
        <dbReference type="ARBA" id="ARBA00049940"/>
    </source>
</evidence>
<keyword evidence="10" id="KW-0997">Cell inner membrane</keyword>
<dbReference type="GO" id="GO:0046872">
    <property type="term" value="F:metal ion binding"/>
    <property type="evidence" value="ECO:0007669"/>
    <property type="project" value="UniProtKB-KW"/>
</dbReference>
<evidence type="ECO:0000256" key="3">
    <source>
        <dbReference type="ARBA" id="ARBA00022692"/>
    </source>
</evidence>
<dbReference type="PANTHER" id="PTHR28259">
    <property type="entry name" value="FLUORIDE EXPORT PROTEIN 1-RELATED"/>
    <property type="match status" value="1"/>
</dbReference>
<reference evidence="11 12" key="1">
    <citation type="journal article" date="2008" name="Proc. Natl. Acad. Sci. U.S.A.">
        <title>The genome of Cyanothece 51142, a unicellular diazotrophic cyanobacterium important in the marine nitrogen cycle.</title>
        <authorList>
            <person name="Welsh E.A."/>
            <person name="Liberton M."/>
            <person name="Stoeckel J."/>
            <person name="Loh T."/>
            <person name="Elvitigala T."/>
            <person name="Wang C."/>
            <person name="Wollam A."/>
            <person name="Fulton R.S."/>
            <person name="Clifton S.W."/>
            <person name="Jacobs J.M."/>
            <person name="Aurora R."/>
            <person name="Ghosh B.K."/>
            <person name="Sherman L.A."/>
            <person name="Smith R.D."/>
            <person name="Wilson R.K."/>
            <person name="Pakrasi H.B."/>
        </authorList>
    </citation>
    <scope>NUCLEOTIDE SEQUENCE [LARGE SCALE GENOMIC DNA]</scope>
    <source>
        <strain evidence="12">ATCC 51142 / BH68</strain>
    </source>
</reference>
<dbReference type="InterPro" id="IPR003691">
    <property type="entry name" value="FluC"/>
</dbReference>
<name>B1X047_CROS5</name>
<feature type="binding site" evidence="10">
    <location>
        <position position="81"/>
    </location>
    <ligand>
        <name>Na(+)</name>
        <dbReference type="ChEBI" id="CHEBI:29101"/>
        <note>structural</note>
    </ligand>
</feature>
<dbReference type="EMBL" id="CP000806">
    <property type="protein sequence ID" value="ACB49548.1"/>
    <property type="molecule type" value="Genomic_DNA"/>
</dbReference>
<keyword evidence="10" id="KW-0915">Sodium</keyword>
<evidence type="ECO:0000256" key="2">
    <source>
        <dbReference type="ARBA" id="ARBA00022475"/>
    </source>
</evidence>
<keyword evidence="4 10" id="KW-1133">Transmembrane helix</keyword>
<feature type="binding site" evidence="10">
    <location>
        <position position="78"/>
    </location>
    <ligand>
        <name>Na(+)</name>
        <dbReference type="ChEBI" id="CHEBI:29101"/>
        <note>structural</note>
    </ligand>
</feature>
<comment type="function">
    <text evidence="9 10">Fluoride-specific ion channel. Important for reducing fluoride concentration in the cell, thus reducing its toxicity.</text>
</comment>
<evidence type="ECO:0000256" key="7">
    <source>
        <dbReference type="ARBA" id="ARBA00035120"/>
    </source>
</evidence>
<dbReference type="Proteomes" id="UP000001203">
    <property type="component" value="Chromosome circular"/>
</dbReference>
<keyword evidence="10" id="KW-0479">Metal-binding</keyword>
<dbReference type="GO" id="GO:0005886">
    <property type="term" value="C:plasma membrane"/>
    <property type="evidence" value="ECO:0007669"/>
    <property type="project" value="UniProtKB-SubCell"/>
</dbReference>
<dbReference type="HAMAP" id="MF_00454">
    <property type="entry name" value="FluC"/>
    <property type="match status" value="1"/>
</dbReference>
<dbReference type="NCBIfam" id="TIGR00494">
    <property type="entry name" value="crcB"/>
    <property type="match status" value="1"/>
</dbReference>
<dbReference type="AlphaFoldDB" id="B1X047"/>